<comment type="caution">
    <text evidence="2">The sequence shown here is derived from an EMBL/GenBank/DDBJ whole genome shotgun (WGS) entry which is preliminary data.</text>
</comment>
<dbReference type="AlphaFoldDB" id="A0A0F9JFJ0"/>
<sequence length="330" mass="37779">MRKLASIQLIKDVRPIENADSIEAIQVLGWQCVAKKGEFQLGDYCVYIEIDSVLPEDNIYFSFLAAKKYRIKTIKLRGQISQGIAFPISILPSSTEIIEGLEVTDILNIKKYEPQVPIHLSGIAKGSFPSFIPRTDETRIQSVPEVLTRHQGTPCVVTEKLDGTSITIYYNNGEFGVCSRNLEWKEESNNLYWQVTKKHDLENILLGINRNIAIQGEVIGPSLQKNRYALSEHTIKVFDIFDIDKYQYINRHFLKEWALILSIDVVPVLSTYNINDDLDYLVDMSMGTSILNPKVQREGIVIRPFIECQDEELGRLSFKVINPNYLLKYE</sequence>
<gene>
    <name evidence="2" type="ORF">LCGC14_1535330</name>
</gene>
<organism evidence="2">
    <name type="scientific">marine sediment metagenome</name>
    <dbReference type="NCBI Taxonomy" id="412755"/>
    <lineage>
        <taxon>unclassified sequences</taxon>
        <taxon>metagenomes</taxon>
        <taxon>ecological metagenomes</taxon>
    </lineage>
</organism>
<dbReference type="Gene3D" id="3.30.470.30">
    <property type="entry name" value="DNA ligase/mRNA capping enzyme"/>
    <property type="match status" value="1"/>
</dbReference>
<evidence type="ECO:0000259" key="1">
    <source>
        <dbReference type="Pfam" id="PF09414"/>
    </source>
</evidence>
<dbReference type="InterPro" id="IPR012646">
    <property type="entry name" value="RNA_ligase_DRB0094"/>
</dbReference>
<dbReference type="EMBL" id="LAZR01011556">
    <property type="protein sequence ID" value="KKM61076.1"/>
    <property type="molecule type" value="Genomic_DNA"/>
</dbReference>
<reference evidence="2" key="1">
    <citation type="journal article" date="2015" name="Nature">
        <title>Complex archaea that bridge the gap between prokaryotes and eukaryotes.</title>
        <authorList>
            <person name="Spang A."/>
            <person name="Saw J.H."/>
            <person name="Jorgensen S.L."/>
            <person name="Zaremba-Niedzwiedzka K."/>
            <person name="Martijn J."/>
            <person name="Lind A.E."/>
            <person name="van Eijk R."/>
            <person name="Schleper C."/>
            <person name="Guy L."/>
            <person name="Ettema T.J."/>
        </authorList>
    </citation>
    <scope>NUCLEOTIDE SEQUENCE</scope>
</reference>
<dbReference type="NCBIfam" id="TIGR02306">
    <property type="entry name" value="RNA_lig_DRB0094"/>
    <property type="match status" value="1"/>
</dbReference>
<dbReference type="Pfam" id="PF21189">
    <property type="entry name" value="PHA02142"/>
    <property type="match status" value="1"/>
</dbReference>
<dbReference type="SUPFAM" id="SSF56091">
    <property type="entry name" value="DNA ligase/mRNA capping enzyme, catalytic domain"/>
    <property type="match status" value="1"/>
</dbReference>
<feature type="domain" description="RNA ligase" evidence="1">
    <location>
        <begin position="154"/>
        <end position="321"/>
    </location>
</feature>
<proteinExistence type="predicted"/>
<name>A0A0F9JFJ0_9ZZZZ</name>
<evidence type="ECO:0000313" key="2">
    <source>
        <dbReference type="EMBL" id="KKM61076.1"/>
    </source>
</evidence>
<accession>A0A0F9JFJ0</accession>
<dbReference type="Pfam" id="PF09414">
    <property type="entry name" value="RNA_ligase"/>
    <property type="match status" value="1"/>
</dbReference>
<dbReference type="InterPro" id="IPR021122">
    <property type="entry name" value="RNA_ligase_dom_REL/Rnl2"/>
</dbReference>
<protein>
    <recommendedName>
        <fullName evidence="1">RNA ligase domain-containing protein</fullName>
    </recommendedName>
</protein>